<gene>
    <name evidence="1" type="ORF">Mal4_09480</name>
</gene>
<keyword evidence="2" id="KW-1185">Reference proteome</keyword>
<sequence>MRQQAAATEDSAEACRPGRKLRCRLAAIAVCLLLPAESAANPYFLPPAAPVRPAPPVIIIPPRRPVLTHLPRTTVIDGPLLAPGEPEPSVLPRPVGNLQVIVSKDLISPLVERNVSDAGPVRDFILGANVFGEQSTNTSVSLVFIPCPDAALFQIELNGRTNNRTVGVTPQATIHSVGEHDFCIAKKVRFDGRQFMTWSPSATVLPRQQNLFAQTPLGGIPLVGPVASNFALSEANRRTPIARNIIALKVTDEAAPRFNEEVDQKLAEANRGLSNLVVPRLQAHDLLPDAFAQTTDRELRMTLRLGAFDDSAPPGTSAAQPAQLTVRLHQTFLNRVFARLPLAGAEVTDADINRAVSQALALVGGAGTVGADATENETTPSLATLRLDDQRPLSVQFGEDGFSLVLRSAFQPVIGPTIDTQEITIPYVVESGVESVRLRPQTISITPARADAAGLNAITEALLRQQVESRIPEITLPRSVELPIPGLPERPLRLIDLQLQNGWLVLAYE</sequence>
<reference evidence="1 2" key="1">
    <citation type="submission" date="2019-02" db="EMBL/GenBank/DDBJ databases">
        <title>Deep-cultivation of Planctomycetes and their phenomic and genomic characterization uncovers novel biology.</title>
        <authorList>
            <person name="Wiegand S."/>
            <person name="Jogler M."/>
            <person name="Boedeker C."/>
            <person name="Pinto D."/>
            <person name="Vollmers J."/>
            <person name="Rivas-Marin E."/>
            <person name="Kohn T."/>
            <person name="Peeters S.H."/>
            <person name="Heuer A."/>
            <person name="Rast P."/>
            <person name="Oberbeckmann S."/>
            <person name="Bunk B."/>
            <person name="Jeske O."/>
            <person name="Meyerdierks A."/>
            <person name="Storesund J.E."/>
            <person name="Kallscheuer N."/>
            <person name="Luecker S."/>
            <person name="Lage O.M."/>
            <person name="Pohl T."/>
            <person name="Merkel B.J."/>
            <person name="Hornburger P."/>
            <person name="Mueller R.-W."/>
            <person name="Bruemmer F."/>
            <person name="Labrenz M."/>
            <person name="Spormann A.M."/>
            <person name="Op den Camp H."/>
            <person name="Overmann J."/>
            <person name="Amann R."/>
            <person name="Jetten M.S.M."/>
            <person name="Mascher T."/>
            <person name="Medema M.H."/>
            <person name="Devos D.P."/>
            <person name="Kaster A.-K."/>
            <person name="Ovreas L."/>
            <person name="Rohde M."/>
            <person name="Galperin M.Y."/>
            <person name="Jogler C."/>
        </authorList>
    </citation>
    <scope>NUCLEOTIDE SEQUENCE [LARGE SCALE GENOMIC DNA]</scope>
    <source>
        <strain evidence="1 2">Mal4</strain>
    </source>
</reference>
<organism evidence="1 2">
    <name type="scientific">Maioricimonas rarisocia</name>
    <dbReference type="NCBI Taxonomy" id="2528026"/>
    <lineage>
        <taxon>Bacteria</taxon>
        <taxon>Pseudomonadati</taxon>
        <taxon>Planctomycetota</taxon>
        <taxon>Planctomycetia</taxon>
        <taxon>Planctomycetales</taxon>
        <taxon>Planctomycetaceae</taxon>
        <taxon>Maioricimonas</taxon>
    </lineage>
</organism>
<dbReference type="AlphaFoldDB" id="A0A517Z2G4"/>
<evidence type="ECO:0000313" key="2">
    <source>
        <dbReference type="Proteomes" id="UP000320496"/>
    </source>
</evidence>
<accession>A0A517Z2G4</accession>
<evidence type="ECO:0000313" key="1">
    <source>
        <dbReference type="EMBL" id="QDU36660.1"/>
    </source>
</evidence>
<dbReference type="OrthoDB" id="212882at2"/>
<dbReference type="KEGG" id="mri:Mal4_09480"/>
<dbReference type="EMBL" id="CP036275">
    <property type="protein sequence ID" value="QDU36660.1"/>
    <property type="molecule type" value="Genomic_DNA"/>
</dbReference>
<proteinExistence type="predicted"/>
<dbReference type="RefSeq" id="WP_145367298.1">
    <property type="nucleotide sequence ID" value="NZ_CP036275.1"/>
</dbReference>
<protein>
    <submittedName>
        <fullName evidence="1">Uncharacterized protein</fullName>
    </submittedName>
</protein>
<dbReference type="Proteomes" id="UP000320496">
    <property type="component" value="Chromosome"/>
</dbReference>
<name>A0A517Z2G4_9PLAN</name>